<evidence type="ECO:0000313" key="1">
    <source>
        <dbReference type="EMBL" id="GBM30728.1"/>
    </source>
</evidence>
<reference evidence="1 2" key="1">
    <citation type="journal article" date="2019" name="Sci. Rep.">
        <title>Orb-weaving spider Araneus ventricosus genome elucidates the spidroin gene catalogue.</title>
        <authorList>
            <person name="Kono N."/>
            <person name="Nakamura H."/>
            <person name="Ohtoshi R."/>
            <person name="Moran D.A.P."/>
            <person name="Shinohara A."/>
            <person name="Yoshida Y."/>
            <person name="Fujiwara M."/>
            <person name="Mori M."/>
            <person name="Tomita M."/>
            <person name="Arakawa K."/>
        </authorList>
    </citation>
    <scope>NUCLEOTIDE SEQUENCE [LARGE SCALE GENOMIC DNA]</scope>
</reference>
<dbReference type="Proteomes" id="UP000499080">
    <property type="component" value="Unassembled WGS sequence"/>
</dbReference>
<protein>
    <submittedName>
        <fullName evidence="1">Uncharacterized protein</fullName>
    </submittedName>
</protein>
<keyword evidence="2" id="KW-1185">Reference proteome</keyword>
<dbReference type="EMBL" id="BGPR01000667">
    <property type="protein sequence ID" value="GBM30728.1"/>
    <property type="molecule type" value="Genomic_DNA"/>
</dbReference>
<sequence length="178" mass="20040">MDIVSQADETDELDIIIVKLGGFHLLMSYMGAVVKIMGGSGLEEMWCEAAIGLLILEYCEGNGFLSGFDVETLGGILNEVLHLSSSEESFLSKVKPLLSVVSSAVKTLEERSRTAKLWLQYFKEVSVMYDFVREERTGNWNLNLYFVQRLLVPLHAVGHIHFDKSAHLFLHNMSKLKD</sequence>
<gene>
    <name evidence="1" type="ORF">AVEN_259588_1</name>
</gene>
<proteinExistence type="predicted"/>
<name>A0A4Y2ERE4_ARAVE</name>
<accession>A0A4Y2ERE4</accession>
<organism evidence="1 2">
    <name type="scientific">Araneus ventricosus</name>
    <name type="common">Orbweaver spider</name>
    <name type="synonym">Epeira ventricosa</name>
    <dbReference type="NCBI Taxonomy" id="182803"/>
    <lineage>
        <taxon>Eukaryota</taxon>
        <taxon>Metazoa</taxon>
        <taxon>Ecdysozoa</taxon>
        <taxon>Arthropoda</taxon>
        <taxon>Chelicerata</taxon>
        <taxon>Arachnida</taxon>
        <taxon>Araneae</taxon>
        <taxon>Araneomorphae</taxon>
        <taxon>Entelegynae</taxon>
        <taxon>Araneoidea</taxon>
        <taxon>Araneidae</taxon>
        <taxon>Araneus</taxon>
    </lineage>
</organism>
<dbReference type="AlphaFoldDB" id="A0A4Y2ERE4"/>
<comment type="caution">
    <text evidence="1">The sequence shown here is derived from an EMBL/GenBank/DDBJ whole genome shotgun (WGS) entry which is preliminary data.</text>
</comment>
<evidence type="ECO:0000313" key="2">
    <source>
        <dbReference type="Proteomes" id="UP000499080"/>
    </source>
</evidence>